<evidence type="ECO:0000313" key="2">
    <source>
        <dbReference type="EMBL" id="CAB4161227.1"/>
    </source>
</evidence>
<gene>
    <name evidence="2" type="ORF">UFOVP766_36</name>
</gene>
<reference evidence="2" key="1">
    <citation type="submission" date="2020-04" db="EMBL/GenBank/DDBJ databases">
        <authorList>
            <person name="Chiriac C."/>
            <person name="Salcher M."/>
            <person name="Ghai R."/>
            <person name="Kavagutti S V."/>
        </authorList>
    </citation>
    <scope>NUCLEOTIDE SEQUENCE</scope>
</reference>
<organism evidence="2">
    <name type="scientific">uncultured Caudovirales phage</name>
    <dbReference type="NCBI Taxonomy" id="2100421"/>
    <lineage>
        <taxon>Viruses</taxon>
        <taxon>Duplodnaviria</taxon>
        <taxon>Heunggongvirae</taxon>
        <taxon>Uroviricota</taxon>
        <taxon>Caudoviricetes</taxon>
        <taxon>Peduoviridae</taxon>
        <taxon>Maltschvirus</taxon>
        <taxon>Maltschvirus maltsch</taxon>
    </lineage>
</organism>
<accession>A0A6J5NQI2</accession>
<feature type="region of interest" description="Disordered" evidence="1">
    <location>
        <begin position="1"/>
        <end position="72"/>
    </location>
</feature>
<proteinExistence type="predicted"/>
<sequence length="72" mass="7284">MKDNAEMTPKGYGSGGKVPAGASASDSSGERHGKVVNGVGMGKADGTGNNSKFDGGRAKGMCYTHGRSSYQK</sequence>
<name>A0A6J5NQI2_9CAUD</name>
<protein>
    <submittedName>
        <fullName evidence="2">Uncharacterized protein</fullName>
    </submittedName>
</protein>
<dbReference type="EMBL" id="LR796699">
    <property type="protein sequence ID" value="CAB4161227.1"/>
    <property type="molecule type" value="Genomic_DNA"/>
</dbReference>
<evidence type="ECO:0000256" key="1">
    <source>
        <dbReference type="SAM" id="MobiDB-lite"/>
    </source>
</evidence>